<name>A7F1X4_SCLS1</name>
<protein>
    <submittedName>
        <fullName evidence="1">Uncharacterized protein</fullName>
    </submittedName>
</protein>
<dbReference type="RefSeq" id="XP_001587602.1">
    <property type="nucleotide sequence ID" value="XM_001587552.1"/>
</dbReference>
<dbReference type="GeneID" id="5483680"/>
<dbReference type="EMBL" id="CH476638">
    <property type="protein sequence ID" value="EDN95716.1"/>
    <property type="molecule type" value="Genomic_DNA"/>
</dbReference>
<organism evidence="1 2">
    <name type="scientific">Sclerotinia sclerotiorum (strain ATCC 18683 / 1980 / Ss-1)</name>
    <name type="common">White mold</name>
    <name type="synonym">Whetzelinia sclerotiorum</name>
    <dbReference type="NCBI Taxonomy" id="665079"/>
    <lineage>
        <taxon>Eukaryota</taxon>
        <taxon>Fungi</taxon>
        <taxon>Dikarya</taxon>
        <taxon>Ascomycota</taxon>
        <taxon>Pezizomycotina</taxon>
        <taxon>Leotiomycetes</taxon>
        <taxon>Helotiales</taxon>
        <taxon>Sclerotiniaceae</taxon>
        <taxon>Sclerotinia</taxon>
    </lineage>
</organism>
<dbReference type="KEGG" id="ssl:SS1G_11595"/>
<gene>
    <name evidence="1" type="ORF">SS1G_11595</name>
</gene>
<proteinExistence type="predicted"/>
<dbReference type="InParanoid" id="A7F1X4"/>
<accession>A7F1X4</accession>
<evidence type="ECO:0000313" key="1">
    <source>
        <dbReference type="EMBL" id="EDN95716.1"/>
    </source>
</evidence>
<keyword evidence="2" id="KW-1185">Reference proteome</keyword>
<dbReference type="Proteomes" id="UP000001312">
    <property type="component" value="Unassembled WGS sequence"/>
</dbReference>
<reference evidence="2" key="1">
    <citation type="journal article" date="2011" name="PLoS Genet.">
        <title>Genomic analysis of the necrotrophic fungal pathogens Sclerotinia sclerotiorum and Botrytis cinerea.</title>
        <authorList>
            <person name="Amselem J."/>
            <person name="Cuomo C.A."/>
            <person name="van Kan J.A."/>
            <person name="Viaud M."/>
            <person name="Benito E.P."/>
            <person name="Couloux A."/>
            <person name="Coutinho P.M."/>
            <person name="de Vries R.P."/>
            <person name="Dyer P.S."/>
            <person name="Fillinger S."/>
            <person name="Fournier E."/>
            <person name="Gout L."/>
            <person name="Hahn M."/>
            <person name="Kohn L."/>
            <person name="Lapalu N."/>
            <person name="Plummer K.M."/>
            <person name="Pradier J.M."/>
            <person name="Quevillon E."/>
            <person name="Sharon A."/>
            <person name="Simon A."/>
            <person name="ten Have A."/>
            <person name="Tudzynski B."/>
            <person name="Tudzynski P."/>
            <person name="Wincker P."/>
            <person name="Andrew M."/>
            <person name="Anthouard V."/>
            <person name="Beever R.E."/>
            <person name="Beffa R."/>
            <person name="Benoit I."/>
            <person name="Bouzid O."/>
            <person name="Brault B."/>
            <person name="Chen Z."/>
            <person name="Choquer M."/>
            <person name="Collemare J."/>
            <person name="Cotton P."/>
            <person name="Danchin E.G."/>
            <person name="Da Silva C."/>
            <person name="Gautier A."/>
            <person name="Giraud C."/>
            <person name="Giraud T."/>
            <person name="Gonzalez C."/>
            <person name="Grossetete S."/>
            <person name="Guldener U."/>
            <person name="Henrissat B."/>
            <person name="Howlett B.J."/>
            <person name="Kodira C."/>
            <person name="Kretschmer M."/>
            <person name="Lappartient A."/>
            <person name="Leroch M."/>
            <person name="Levis C."/>
            <person name="Mauceli E."/>
            <person name="Neuveglise C."/>
            <person name="Oeser B."/>
            <person name="Pearson M."/>
            <person name="Poulain J."/>
            <person name="Poussereau N."/>
            <person name="Quesneville H."/>
            <person name="Rascle C."/>
            <person name="Schumacher J."/>
            <person name="Segurens B."/>
            <person name="Sexton A."/>
            <person name="Silva E."/>
            <person name="Sirven C."/>
            <person name="Soanes D.M."/>
            <person name="Talbot N.J."/>
            <person name="Templeton M."/>
            <person name="Yandava C."/>
            <person name="Yarden O."/>
            <person name="Zeng Q."/>
            <person name="Rollins J.A."/>
            <person name="Lebrun M.H."/>
            <person name="Dickman M."/>
        </authorList>
    </citation>
    <scope>NUCLEOTIDE SEQUENCE [LARGE SCALE GENOMIC DNA]</scope>
    <source>
        <strain evidence="2">ATCC 18683 / 1980 / Ss-1</strain>
    </source>
</reference>
<dbReference type="AlphaFoldDB" id="A7F1X4"/>
<evidence type="ECO:0000313" key="2">
    <source>
        <dbReference type="Proteomes" id="UP000001312"/>
    </source>
</evidence>
<sequence length="87" mass="9676">MCSTSTAQYSIILSNSELISFDSQDFFASERQARFSFVDNGDALKMFPFSPDVVPIITHHHPSPPMHEFAVLIDLAPSCCWLVGLGR</sequence>